<feature type="domain" description="Protein kinase" evidence="18">
    <location>
        <begin position="17"/>
        <end position="336"/>
    </location>
</feature>
<comment type="similarity">
    <text evidence="1">Belongs to the protein kinase superfamily. CMGC Ser/Thr protein kinase family. CDC2/CDKX subfamily.</text>
</comment>
<dbReference type="Proteomes" id="UP000285060">
    <property type="component" value="Unassembled WGS sequence"/>
</dbReference>
<dbReference type="AlphaFoldDB" id="A0A418B0N0"/>
<dbReference type="SUPFAM" id="SSF48403">
    <property type="entry name" value="Ankyrin repeat"/>
    <property type="match status" value="1"/>
</dbReference>
<dbReference type="InterPro" id="IPR002052">
    <property type="entry name" value="DNA_methylase_N6_adenine_CS"/>
</dbReference>
<dbReference type="GO" id="GO:0004693">
    <property type="term" value="F:cyclin-dependent protein serine/threonine kinase activity"/>
    <property type="evidence" value="ECO:0007669"/>
    <property type="project" value="UniProtKB-EC"/>
</dbReference>
<keyword evidence="6" id="KW-0547">Nucleotide-binding</keyword>
<evidence type="ECO:0000256" key="13">
    <source>
        <dbReference type="ARBA" id="ARBA00047811"/>
    </source>
</evidence>
<dbReference type="SMART" id="SM00248">
    <property type="entry name" value="ANK"/>
    <property type="match status" value="4"/>
</dbReference>
<dbReference type="PROSITE" id="PS50088">
    <property type="entry name" value="ANK_REPEAT"/>
    <property type="match status" value="2"/>
</dbReference>
<sequence length="1023" mass="114061">MRRQSLLQTRQNLSDKYKLLGKIGEGTYGIVYKAEPLNASSRELNSRERSPEEDEQSFAVKVIKTQKEGKNEVVLSIATVREIKILREMHHDNVVHLHDVHVDPKATSLALVFDYADHDLHDIIKQSRQKPLTEYTKKSFMHQILKGVKYMHDNWVMHRDMKPQNILVVGHGRHFGLARIYKDPIKALTEVERVVVTLWYRAPELLLGAKHYTKAVDMWAVGCIFAEILNTRELFVGQEVNENNAPFQKDQCDKIFKILGLPTPQTWSGMEHLPEYSNVQNMTKEREYPTTSKLHEAVKFGTGQSSVLLRDLVSRMLYYDPENRITASEALAHDYFKCEPYPRDYAFDEPNKEPIHFQKQKIKPLEDPAKATSPVDGTKDDDDGRQHAMAMSFQRFYEAIVSIISRSVLVQSAHTVVDDQLHPQVAALAQWFEAAYPAFFQSSATANQVAVKSVRKRLRSPKDKATALGRFAAMDTPAFLAAKKVDKCTALTLLIGDKSACLGFLVASGLSPSSGGRGGRIGGGIAATFSLNQRPYTGVTTMDPELAFVMANLARTTKGDTVLDPFAGSCGVLLACAYFGMGKRSRLSHDHAIHDPVGLGLAQDVSEPTLRGEGPGRNIQANFDAFQFAWPEISLCDARWSMWRKSWQVDAIVSDPPYGIRTFGTNEPGDAMSGFDDQFVAELVHVWSPHVAPGGRLVFFVCGPSNHRANLVSYLTTAVGGTNLSIIDVIECGVHFMDDSIEAAAWTRSLVVLEKRVAAQNHRVVLPLVPPARLPTIHDQIASRNLSWTDCRNLQPLDIWRAAWLGDIASLETFVSGGGNVNEPDEHGKTALYFAAGYNQVRVVEYLVTVADVDMQDDDEYTALVQAARYGHARVARLLLDAGADPSRMTSKRWYPAYFAATYGHATAIHRAAERGHAVVVDRLIQLCPSFATLRDWMGRTYAAYAARHGHICILELFPIGTSDCDFQGNNPLHEAVRYGRAECVEWLVKTYPSLARVSNHAGDKPRDLSKAPEITTRFTTLE</sequence>
<protein>
    <recommendedName>
        <fullName evidence="10">Cyclin-dependent kinase 2 homolog</fullName>
        <ecNumber evidence="3">2.7.11.22</ecNumber>
        <ecNumber evidence="2">2.7.11.23</ecNumber>
    </recommendedName>
    <alternativeName>
        <fullName evidence="11">Cell division control protein 2 homolog</fullName>
    </alternativeName>
    <alternativeName>
        <fullName evidence="12">cdc2-related kinase 2</fullName>
    </alternativeName>
</protein>
<comment type="catalytic activity">
    <reaction evidence="15">
        <text>[DNA-directed RNA polymerase] + ATP = phospho-[DNA-directed RNA polymerase] + ADP + H(+)</text>
        <dbReference type="Rhea" id="RHEA:10216"/>
        <dbReference type="Rhea" id="RHEA-COMP:11321"/>
        <dbReference type="Rhea" id="RHEA-COMP:11322"/>
        <dbReference type="ChEBI" id="CHEBI:15378"/>
        <dbReference type="ChEBI" id="CHEBI:30616"/>
        <dbReference type="ChEBI" id="CHEBI:43176"/>
        <dbReference type="ChEBI" id="CHEBI:68546"/>
        <dbReference type="ChEBI" id="CHEBI:456216"/>
        <dbReference type="EC" id="2.7.11.23"/>
    </reaction>
</comment>
<evidence type="ECO:0000256" key="16">
    <source>
        <dbReference type="PROSITE-ProRule" id="PRU00023"/>
    </source>
</evidence>
<dbReference type="Pfam" id="PF00069">
    <property type="entry name" value="Pkinase"/>
    <property type="match status" value="1"/>
</dbReference>
<evidence type="ECO:0000256" key="8">
    <source>
        <dbReference type="ARBA" id="ARBA00022840"/>
    </source>
</evidence>
<evidence type="ECO:0000259" key="18">
    <source>
        <dbReference type="PROSITE" id="PS50011"/>
    </source>
</evidence>
<organism evidence="19 20">
    <name type="scientific">Aphanomyces invadans</name>
    <dbReference type="NCBI Taxonomy" id="157072"/>
    <lineage>
        <taxon>Eukaryota</taxon>
        <taxon>Sar</taxon>
        <taxon>Stramenopiles</taxon>
        <taxon>Oomycota</taxon>
        <taxon>Saprolegniomycetes</taxon>
        <taxon>Saprolegniales</taxon>
        <taxon>Verrucalvaceae</taxon>
        <taxon>Aphanomyces</taxon>
    </lineage>
</organism>
<dbReference type="GO" id="GO:0008353">
    <property type="term" value="F:RNA polymerase II CTD heptapeptide repeat kinase activity"/>
    <property type="evidence" value="ECO:0007669"/>
    <property type="project" value="UniProtKB-EC"/>
</dbReference>
<dbReference type="GO" id="GO:0016592">
    <property type="term" value="C:mediator complex"/>
    <property type="evidence" value="ECO:0007669"/>
    <property type="project" value="TreeGrafter"/>
</dbReference>
<keyword evidence="5" id="KW-0808">Transferase</keyword>
<comment type="caution">
    <text evidence="19">The sequence shown here is derived from an EMBL/GenBank/DDBJ whole genome shotgun (WGS) entry which is preliminary data.</text>
</comment>
<dbReference type="EC" id="2.7.11.22" evidence="3"/>
<comment type="subunit">
    <text evidence="9">May form a complex composed of at least the catalytic subunit CRK2 and a cyclin.</text>
</comment>
<evidence type="ECO:0000313" key="20">
    <source>
        <dbReference type="Proteomes" id="UP000285060"/>
    </source>
</evidence>
<dbReference type="FunFam" id="1.10.510.10:FF:000785">
    <property type="entry name" value="CMGC/CDK/CDK8 protein kinase"/>
    <property type="match status" value="1"/>
</dbReference>
<dbReference type="InterPro" id="IPR000719">
    <property type="entry name" value="Prot_kinase_dom"/>
</dbReference>
<evidence type="ECO:0000313" key="19">
    <source>
        <dbReference type="EMBL" id="RHY31487.1"/>
    </source>
</evidence>
<dbReference type="GO" id="GO:0008168">
    <property type="term" value="F:methyltransferase activity"/>
    <property type="evidence" value="ECO:0007669"/>
    <property type="project" value="InterPro"/>
</dbReference>
<dbReference type="InterPro" id="IPR050108">
    <property type="entry name" value="CDK"/>
</dbReference>
<dbReference type="Gene3D" id="1.10.510.10">
    <property type="entry name" value="Transferase(Phosphotransferase) domain 1"/>
    <property type="match status" value="1"/>
</dbReference>
<evidence type="ECO:0000256" key="11">
    <source>
        <dbReference type="ARBA" id="ARBA00041902"/>
    </source>
</evidence>
<dbReference type="Pfam" id="PF12796">
    <property type="entry name" value="Ank_2"/>
    <property type="match status" value="2"/>
</dbReference>
<evidence type="ECO:0000256" key="17">
    <source>
        <dbReference type="SAM" id="MobiDB-lite"/>
    </source>
</evidence>
<dbReference type="SUPFAM" id="SSF56112">
    <property type="entry name" value="Protein kinase-like (PK-like)"/>
    <property type="match status" value="1"/>
</dbReference>
<dbReference type="SMART" id="SM00220">
    <property type="entry name" value="S_TKc"/>
    <property type="match status" value="1"/>
</dbReference>
<evidence type="ECO:0000256" key="5">
    <source>
        <dbReference type="ARBA" id="ARBA00022679"/>
    </source>
</evidence>
<dbReference type="GO" id="GO:0005524">
    <property type="term" value="F:ATP binding"/>
    <property type="evidence" value="ECO:0007669"/>
    <property type="project" value="UniProtKB-KW"/>
</dbReference>
<dbReference type="InterPro" id="IPR036770">
    <property type="entry name" value="Ankyrin_rpt-contain_sf"/>
</dbReference>
<dbReference type="InterPro" id="IPR002110">
    <property type="entry name" value="Ankyrin_rpt"/>
</dbReference>
<dbReference type="EC" id="2.7.11.23" evidence="2"/>
<evidence type="ECO:0000256" key="3">
    <source>
        <dbReference type="ARBA" id="ARBA00012425"/>
    </source>
</evidence>
<evidence type="ECO:0000256" key="9">
    <source>
        <dbReference type="ARBA" id="ARBA00038543"/>
    </source>
</evidence>
<evidence type="ECO:0000256" key="14">
    <source>
        <dbReference type="ARBA" id="ARBA00048367"/>
    </source>
</evidence>
<reference evidence="19 20" key="1">
    <citation type="submission" date="2018-08" db="EMBL/GenBank/DDBJ databases">
        <title>Aphanomyces genome sequencing and annotation.</title>
        <authorList>
            <person name="Minardi D."/>
            <person name="Oidtmann B."/>
            <person name="Van Der Giezen M."/>
            <person name="Studholme D.J."/>
        </authorList>
    </citation>
    <scope>NUCLEOTIDE SEQUENCE [LARGE SCALE GENOMIC DNA]</scope>
    <source>
        <strain evidence="19 20">NJM0002</strain>
    </source>
</reference>
<dbReference type="PROSITE" id="PS00108">
    <property type="entry name" value="PROTEIN_KINASE_ST"/>
    <property type="match status" value="1"/>
</dbReference>
<keyword evidence="4" id="KW-0723">Serine/threonine-protein kinase</keyword>
<dbReference type="Gene3D" id="1.25.40.20">
    <property type="entry name" value="Ankyrin repeat-containing domain"/>
    <property type="match status" value="2"/>
</dbReference>
<evidence type="ECO:0000256" key="10">
    <source>
        <dbReference type="ARBA" id="ARBA00039612"/>
    </source>
</evidence>
<feature type="repeat" description="ANK" evidence="16">
    <location>
        <begin position="859"/>
        <end position="891"/>
    </location>
</feature>
<evidence type="ECO:0000256" key="2">
    <source>
        <dbReference type="ARBA" id="ARBA00012409"/>
    </source>
</evidence>
<dbReference type="PANTHER" id="PTHR24056:SF495">
    <property type="entry name" value="CYCLIN-DEPENDENT KINASE 8-RELATED"/>
    <property type="match status" value="1"/>
</dbReference>
<dbReference type="GO" id="GO:0003676">
    <property type="term" value="F:nucleic acid binding"/>
    <property type="evidence" value="ECO:0007669"/>
    <property type="project" value="InterPro"/>
</dbReference>
<evidence type="ECO:0000256" key="6">
    <source>
        <dbReference type="ARBA" id="ARBA00022741"/>
    </source>
</evidence>
<keyword evidence="8" id="KW-0067">ATP-binding</keyword>
<dbReference type="GO" id="GO:0043527">
    <property type="term" value="C:tRNA methyltransferase complex"/>
    <property type="evidence" value="ECO:0007669"/>
    <property type="project" value="UniProtKB-ARBA"/>
</dbReference>
<dbReference type="Gene3D" id="3.40.50.150">
    <property type="entry name" value="Vaccinia Virus protein VP39"/>
    <property type="match status" value="1"/>
</dbReference>
<dbReference type="PROSITE" id="PS50011">
    <property type="entry name" value="PROTEIN_KINASE_DOM"/>
    <property type="match status" value="1"/>
</dbReference>
<gene>
    <name evidence="19" type="ORF">DYB32_003449</name>
</gene>
<name>A0A418B0N0_9STRA</name>
<evidence type="ECO:0000256" key="7">
    <source>
        <dbReference type="ARBA" id="ARBA00022777"/>
    </source>
</evidence>
<dbReference type="InterPro" id="IPR008271">
    <property type="entry name" value="Ser/Thr_kinase_AS"/>
</dbReference>
<keyword evidence="7" id="KW-0418">Kinase</keyword>
<accession>A0A418B0N0</accession>
<dbReference type="InterPro" id="IPR029063">
    <property type="entry name" value="SAM-dependent_MTases_sf"/>
</dbReference>
<dbReference type="EMBL" id="QUSY01000210">
    <property type="protein sequence ID" value="RHY31487.1"/>
    <property type="molecule type" value="Genomic_DNA"/>
</dbReference>
<keyword evidence="16" id="KW-0040">ANK repeat</keyword>
<proteinExistence type="inferred from homology"/>
<evidence type="ECO:0000256" key="12">
    <source>
        <dbReference type="ARBA" id="ARBA00042858"/>
    </source>
</evidence>
<dbReference type="Gene3D" id="3.30.200.20">
    <property type="entry name" value="Phosphorylase Kinase, domain 1"/>
    <property type="match status" value="1"/>
</dbReference>
<dbReference type="InterPro" id="IPR011009">
    <property type="entry name" value="Kinase-like_dom_sf"/>
</dbReference>
<dbReference type="VEuPathDB" id="FungiDB:H310_13065"/>
<comment type="catalytic activity">
    <reaction evidence="13">
        <text>L-threonyl-[protein] + ATP = O-phospho-L-threonyl-[protein] + ADP + H(+)</text>
        <dbReference type="Rhea" id="RHEA:46608"/>
        <dbReference type="Rhea" id="RHEA-COMP:11060"/>
        <dbReference type="Rhea" id="RHEA-COMP:11605"/>
        <dbReference type="ChEBI" id="CHEBI:15378"/>
        <dbReference type="ChEBI" id="CHEBI:30013"/>
        <dbReference type="ChEBI" id="CHEBI:30616"/>
        <dbReference type="ChEBI" id="CHEBI:61977"/>
        <dbReference type="ChEBI" id="CHEBI:456216"/>
        <dbReference type="EC" id="2.7.11.22"/>
    </reaction>
</comment>
<dbReference type="PANTHER" id="PTHR24056">
    <property type="entry name" value="CELL DIVISION PROTEIN KINASE"/>
    <property type="match status" value="1"/>
</dbReference>
<dbReference type="PROSITE" id="PS50297">
    <property type="entry name" value="ANK_REP_REGION"/>
    <property type="match status" value="2"/>
</dbReference>
<dbReference type="PROSITE" id="PS00092">
    <property type="entry name" value="N6_MTASE"/>
    <property type="match status" value="1"/>
</dbReference>
<dbReference type="Pfam" id="PF01170">
    <property type="entry name" value="UPF0020"/>
    <property type="match status" value="1"/>
</dbReference>
<feature type="repeat" description="ANK" evidence="16">
    <location>
        <begin position="968"/>
        <end position="1000"/>
    </location>
</feature>
<keyword evidence="20" id="KW-1185">Reference proteome</keyword>
<evidence type="ECO:0000256" key="15">
    <source>
        <dbReference type="ARBA" id="ARBA00049280"/>
    </source>
</evidence>
<dbReference type="GO" id="GO:0032259">
    <property type="term" value="P:methylation"/>
    <property type="evidence" value="ECO:0007669"/>
    <property type="project" value="InterPro"/>
</dbReference>
<dbReference type="SUPFAM" id="SSF53335">
    <property type="entry name" value="S-adenosyl-L-methionine-dependent methyltransferases"/>
    <property type="match status" value="1"/>
</dbReference>
<evidence type="ECO:0000256" key="1">
    <source>
        <dbReference type="ARBA" id="ARBA00006485"/>
    </source>
</evidence>
<dbReference type="VEuPathDB" id="FungiDB:H310_11723"/>
<evidence type="ECO:0000256" key="4">
    <source>
        <dbReference type="ARBA" id="ARBA00022527"/>
    </source>
</evidence>
<comment type="catalytic activity">
    <reaction evidence="14">
        <text>L-seryl-[protein] + ATP = O-phospho-L-seryl-[protein] + ADP + H(+)</text>
        <dbReference type="Rhea" id="RHEA:17989"/>
        <dbReference type="Rhea" id="RHEA-COMP:9863"/>
        <dbReference type="Rhea" id="RHEA-COMP:11604"/>
        <dbReference type="ChEBI" id="CHEBI:15378"/>
        <dbReference type="ChEBI" id="CHEBI:29999"/>
        <dbReference type="ChEBI" id="CHEBI:30616"/>
        <dbReference type="ChEBI" id="CHEBI:83421"/>
        <dbReference type="ChEBI" id="CHEBI:456216"/>
        <dbReference type="EC" id="2.7.11.22"/>
    </reaction>
</comment>
<feature type="region of interest" description="Disordered" evidence="17">
    <location>
        <begin position="364"/>
        <end position="384"/>
    </location>
</feature>
<dbReference type="InterPro" id="IPR000241">
    <property type="entry name" value="RlmKL-like_Mtase"/>
</dbReference>